<evidence type="ECO:0000313" key="2">
    <source>
        <dbReference type="Proteomes" id="UP000324222"/>
    </source>
</evidence>
<dbReference type="Proteomes" id="UP000324222">
    <property type="component" value="Unassembled WGS sequence"/>
</dbReference>
<protein>
    <submittedName>
        <fullName evidence="1">Uncharacterized protein</fullName>
    </submittedName>
</protein>
<proteinExistence type="predicted"/>
<accession>A0A5B7JEP4</accession>
<keyword evidence="2" id="KW-1185">Reference proteome</keyword>
<comment type="caution">
    <text evidence="1">The sequence shown here is derived from an EMBL/GenBank/DDBJ whole genome shotgun (WGS) entry which is preliminary data.</text>
</comment>
<reference evidence="1 2" key="1">
    <citation type="submission" date="2019-05" db="EMBL/GenBank/DDBJ databases">
        <title>Another draft genome of Portunus trituberculatus and its Hox gene families provides insights of decapod evolution.</title>
        <authorList>
            <person name="Jeong J.-H."/>
            <person name="Song I."/>
            <person name="Kim S."/>
            <person name="Choi T."/>
            <person name="Kim D."/>
            <person name="Ryu S."/>
            <person name="Kim W."/>
        </authorList>
    </citation>
    <scope>NUCLEOTIDE SEQUENCE [LARGE SCALE GENOMIC DNA]</scope>
    <source>
        <tissue evidence="1">Muscle</tissue>
    </source>
</reference>
<dbReference type="AlphaFoldDB" id="A0A5B7JEP4"/>
<gene>
    <name evidence="1" type="ORF">E2C01_086477</name>
</gene>
<dbReference type="EMBL" id="VSRR010087773">
    <property type="protein sequence ID" value="MPC91438.1"/>
    <property type="molecule type" value="Genomic_DNA"/>
</dbReference>
<name>A0A5B7JEP4_PORTR</name>
<organism evidence="1 2">
    <name type="scientific">Portunus trituberculatus</name>
    <name type="common">Swimming crab</name>
    <name type="synonym">Neptunus trituberculatus</name>
    <dbReference type="NCBI Taxonomy" id="210409"/>
    <lineage>
        <taxon>Eukaryota</taxon>
        <taxon>Metazoa</taxon>
        <taxon>Ecdysozoa</taxon>
        <taxon>Arthropoda</taxon>
        <taxon>Crustacea</taxon>
        <taxon>Multicrustacea</taxon>
        <taxon>Malacostraca</taxon>
        <taxon>Eumalacostraca</taxon>
        <taxon>Eucarida</taxon>
        <taxon>Decapoda</taxon>
        <taxon>Pleocyemata</taxon>
        <taxon>Brachyura</taxon>
        <taxon>Eubrachyura</taxon>
        <taxon>Portunoidea</taxon>
        <taxon>Portunidae</taxon>
        <taxon>Portuninae</taxon>
        <taxon>Portunus</taxon>
    </lineage>
</organism>
<evidence type="ECO:0000313" key="1">
    <source>
        <dbReference type="EMBL" id="MPC91438.1"/>
    </source>
</evidence>
<sequence length="140" mass="15321">MAVGSVDFRTSHTLHPVGLNHHHHHLLVASFPAPTHCEILTMSRGVQLKSETSFQSSHLFCVGRGGLLQVNRSKSRTLRTGGFVVEVVLNQEDIVVVELRTGMGEFLVLLLLFTIVKAGKQVVPGSSHSTTNTNTLKRTE</sequence>